<evidence type="ECO:0008006" key="3">
    <source>
        <dbReference type="Google" id="ProtNLM"/>
    </source>
</evidence>
<keyword evidence="2" id="KW-1185">Reference proteome</keyword>
<name>A0A8J3N5T3_9CHLR</name>
<dbReference type="Proteomes" id="UP000597444">
    <property type="component" value="Unassembled WGS sequence"/>
</dbReference>
<evidence type="ECO:0000313" key="2">
    <source>
        <dbReference type="Proteomes" id="UP000597444"/>
    </source>
</evidence>
<evidence type="ECO:0000313" key="1">
    <source>
        <dbReference type="EMBL" id="GHO99429.1"/>
    </source>
</evidence>
<dbReference type="InterPro" id="IPR011024">
    <property type="entry name" value="G_crystallin-like"/>
</dbReference>
<proteinExistence type="predicted"/>
<dbReference type="Gene3D" id="2.60.20.10">
    <property type="entry name" value="Crystallins"/>
    <property type="match status" value="1"/>
</dbReference>
<dbReference type="AlphaFoldDB" id="A0A8J3N5T3"/>
<accession>A0A8J3N5T3</accession>
<gene>
    <name evidence="1" type="ORF">KSF_094770</name>
</gene>
<comment type="caution">
    <text evidence="1">The sequence shown here is derived from an EMBL/GenBank/DDBJ whole genome shotgun (WGS) entry which is preliminary data.</text>
</comment>
<dbReference type="EMBL" id="BNJK01000002">
    <property type="protein sequence ID" value="GHO99429.1"/>
    <property type="molecule type" value="Genomic_DNA"/>
</dbReference>
<protein>
    <recommendedName>
        <fullName evidence="3">Beta/gamma crystallin 'Greek key' domain-containing protein</fullName>
    </recommendedName>
</protein>
<sequence length="71" mass="7923">MSGALIVHTIHKWNDTISSFQVFNNCTYTRVYKDNNFAGGCAQYAGNVSYVGDFVNDQLSSFRIGAARYNC</sequence>
<organism evidence="1 2">
    <name type="scientific">Reticulibacter mediterranei</name>
    <dbReference type="NCBI Taxonomy" id="2778369"/>
    <lineage>
        <taxon>Bacteria</taxon>
        <taxon>Bacillati</taxon>
        <taxon>Chloroflexota</taxon>
        <taxon>Ktedonobacteria</taxon>
        <taxon>Ktedonobacterales</taxon>
        <taxon>Reticulibacteraceae</taxon>
        <taxon>Reticulibacter</taxon>
    </lineage>
</organism>
<dbReference type="SUPFAM" id="SSF49695">
    <property type="entry name" value="gamma-Crystallin-like"/>
    <property type="match status" value="1"/>
</dbReference>
<reference evidence="1" key="1">
    <citation type="submission" date="2020-10" db="EMBL/GenBank/DDBJ databases">
        <title>Taxonomic study of unclassified bacteria belonging to the class Ktedonobacteria.</title>
        <authorList>
            <person name="Yabe S."/>
            <person name="Wang C.M."/>
            <person name="Zheng Y."/>
            <person name="Sakai Y."/>
            <person name="Cavaletti L."/>
            <person name="Monciardini P."/>
            <person name="Donadio S."/>
        </authorList>
    </citation>
    <scope>NUCLEOTIDE SEQUENCE</scope>
    <source>
        <strain evidence="1">ID150040</strain>
    </source>
</reference>